<keyword evidence="6 7" id="KW-0788">Thiol protease</keyword>
<evidence type="ECO:0000256" key="4">
    <source>
        <dbReference type="ARBA" id="ARBA00022786"/>
    </source>
</evidence>
<dbReference type="InterPro" id="IPR000626">
    <property type="entry name" value="Ubiquitin-like_dom"/>
</dbReference>
<dbReference type="InterPro" id="IPR001394">
    <property type="entry name" value="Peptidase_C19_UCH"/>
</dbReference>
<dbReference type="Pfam" id="PF00240">
    <property type="entry name" value="ubiquitin"/>
    <property type="match status" value="1"/>
</dbReference>
<feature type="region of interest" description="Disordered" evidence="8">
    <location>
        <begin position="363"/>
        <end position="424"/>
    </location>
</feature>
<protein>
    <recommendedName>
        <fullName evidence="7">Ubiquitin carboxyl-terminal hydrolase</fullName>
        <ecNumber evidence="7">3.4.19.12</ecNumber>
    </recommendedName>
</protein>
<gene>
    <name evidence="11" type="primary">g13003</name>
    <name evidence="11" type="ORF">VP750_LOCUS11545</name>
</gene>
<dbReference type="InterPro" id="IPR019954">
    <property type="entry name" value="Ubiquitin_CS"/>
</dbReference>
<dbReference type="InterPro" id="IPR018200">
    <property type="entry name" value="USP_CS"/>
</dbReference>
<evidence type="ECO:0000256" key="7">
    <source>
        <dbReference type="RuleBase" id="RU366025"/>
    </source>
</evidence>
<dbReference type="PROSITE" id="PS00299">
    <property type="entry name" value="UBIQUITIN_1"/>
    <property type="match status" value="1"/>
</dbReference>
<name>A0ABP1GBQ3_9CHLO</name>
<dbReference type="Gene3D" id="3.10.20.90">
    <property type="entry name" value="Phosphatidylinositol 3-kinase Catalytic Subunit, Chain A, domain 1"/>
    <property type="match status" value="1"/>
</dbReference>
<comment type="catalytic activity">
    <reaction evidence="1 7">
        <text>Thiol-dependent hydrolysis of ester, thioester, amide, peptide and isopeptide bonds formed by the C-terminal Gly of ubiquitin (a 76-residue protein attached to proteins as an intracellular targeting signal).</text>
        <dbReference type="EC" id="3.4.19.12"/>
    </reaction>
</comment>
<dbReference type="EC" id="3.4.19.12" evidence="7"/>
<dbReference type="PROSITE" id="PS00973">
    <property type="entry name" value="USP_2"/>
    <property type="match status" value="1"/>
</dbReference>
<evidence type="ECO:0000313" key="11">
    <source>
        <dbReference type="EMBL" id="CAL5229639.1"/>
    </source>
</evidence>
<dbReference type="InterPro" id="IPR028889">
    <property type="entry name" value="USP"/>
</dbReference>
<dbReference type="InterPro" id="IPR044635">
    <property type="entry name" value="UBP14-like"/>
</dbReference>
<dbReference type="Gene3D" id="3.90.70.10">
    <property type="entry name" value="Cysteine proteinases"/>
    <property type="match status" value="1"/>
</dbReference>
<evidence type="ECO:0000256" key="1">
    <source>
        <dbReference type="ARBA" id="ARBA00000707"/>
    </source>
</evidence>
<reference evidence="11 12" key="1">
    <citation type="submission" date="2024-06" db="EMBL/GenBank/DDBJ databases">
        <authorList>
            <person name="Kraege A."/>
            <person name="Thomma B."/>
        </authorList>
    </citation>
    <scope>NUCLEOTIDE SEQUENCE [LARGE SCALE GENOMIC DNA]</scope>
</reference>
<dbReference type="SMART" id="SM00213">
    <property type="entry name" value="UBQ"/>
    <property type="match status" value="1"/>
</dbReference>
<dbReference type="PROSITE" id="PS50235">
    <property type="entry name" value="USP_3"/>
    <property type="match status" value="1"/>
</dbReference>
<keyword evidence="12" id="KW-1185">Reference proteome</keyword>
<comment type="caution">
    <text evidence="11">The sequence shown here is derived from an EMBL/GenBank/DDBJ whole genome shotgun (WGS) entry which is preliminary data.</text>
</comment>
<sequence>MVHVSVKWGKQSHDVDVDTTMPGLVFKNQLYSLTGVPPDRQKIMVKGGMLQDDADLSKLNLKPKQKLMMMGTADKLPDAPTNAPVFMEDLPEEEQDVTGYAKYGAGLRNLGNTCYMNSTLQCLYKVPELRQSLAAYQAVAGPPDPAHKLTLATKELFGDLERSSQPVTPFGFLMQLREKYPQFAQQRNGLYMQQDAEECWTQLLYSLRERLKEAGGEGSDSVIQQLFGLGLHTRLLCAESEETIEEDSTVYELKCNITVDVNHLTEGIRLGLQDDREKNSEKLGRLALFAGSSAISRLPRYLTAQMVRFFYKVDTQQKAKILRKVVFPLVLDLYEFCTDEYKKALEGPRKAWQEAEDKRAGLEKAAKAKAKSAAKDDKAQANGAAKAEEAKPEGHANGSKADVEMKDAAEPSESTSADSEPYKGQLTGRYELTAVLTHKGRSADSGHYVSWAKQDDGQWLQFDDEEMIPRKEEEVIALSGGGDWHMAYLLLYRAVKA</sequence>
<dbReference type="PROSITE" id="PS50053">
    <property type="entry name" value="UBIQUITIN_2"/>
    <property type="match status" value="1"/>
</dbReference>
<comment type="function">
    <text evidence="7">Recognizes and hydrolyzes the peptide bond at the C-terminal Gly of ubiquitin. Involved in the processing of poly-ubiquitin precursors as well as that of ubiquitinated proteins.</text>
</comment>
<organism evidence="11 12">
    <name type="scientific">Coccomyxa viridis</name>
    <dbReference type="NCBI Taxonomy" id="1274662"/>
    <lineage>
        <taxon>Eukaryota</taxon>
        <taxon>Viridiplantae</taxon>
        <taxon>Chlorophyta</taxon>
        <taxon>core chlorophytes</taxon>
        <taxon>Trebouxiophyceae</taxon>
        <taxon>Trebouxiophyceae incertae sedis</taxon>
        <taxon>Coccomyxaceae</taxon>
        <taxon>Coccomyxa</taxon>
    </lineage>
</organism>
<evidence type="ECO:0000259" key="10">
    <source>
        <dbReference type="PROSITE" id="PS50235"/>
    </source>
</evidence>
<evidence type="ECO:0000256" key="6">
    <source>
        <dbReference type="ARBA" id="ARBA00022807"/>
    </source>
</evidence>
<dbReference type="PROSITE" id="PS00972">
    <property type="entry name" value="USP_1"/>
    <property type="match status" value="1"/>
</dbReference>
<proteinExistence type="inferred from homology"/>
<evidence type="ECO:0000256" key="2">
    <source>
        <dbReference type="ARBA" id="ARBA00009085"/>
    </source>
</evidence>
<keyword evidence="4 7" id="KW-0833">Ubl conjugation pathway</keyword>
<dbReference type="CDD" id="cd02657">
    <property type="entry name" value="Peptidase_C19A"/>
    <property type="match status" value="1"/>
</dbReference>
<dbReference type="SUPFAM" id="SSF54236">
    <property type="entry name" value="Ubiquitin-like"/>
    <property type="match status" value="1"/>
</dbReference>
<keyword evidence="3 7" id="KW-0645">Protease</keyword>
<keyword evidence="5 7" id="KW-0378">Hydrolase</keyword>
<dbReference type="Pfam" id="PF00443">
    <property type="entry name" value="UCH"/>
    <property type="match status" value="1"/>
</dbReference>
<dbReference type="SUPFAM" id="SSF54001">
    <property type="entry name" value="Cysteine proteinases"/>
    <property type="match status" value="1"/>
</dbReference>
<dbReference type="PANTHER" id="PTHR43982">
    <property type="entry name" value="UBIQUITIN CARBOXYL-TERMINAL HYDROLASE"/>
    <property type="match status" value="1"/>
</dbReference>
<comment type="similarity">
    <text evidence="2 7">Belongs to the peptidase C19 family.</text>
</comment>
<accession>A0ABP1GBQ3</accession>
<dbReference type="InterPro" id="IPR038765">
    <property type="entry name" value="Papain-like_cys_pep_sf"/>
</dbReference>
<evidence type="ECO:0000256" key="8">
    <source>
        <dbReference type="SAM" id="MobiDB-lite"/>
    </source>
</evidence>
<dbReference type="Proteomes" id="UP001497392">
    <property type="component" value="Unassembled WGS sequence"/>
</dbReference>
<dbReference type="CDD" id="cd16104">
    <property type="entry name" value="Ubl_USP14_like"/>
    <property type="match status" value="1"/>
</dbReference>
<dbReference type="PANTHER" id="PTHR43982:SF1">
    <property type="entry name" value="UBIQUITIN CARBOXYL-TERMINAL HYDROLASE 14"/>
    <property type="match status" value="1"/>
</dbReference>
<evidence type="ECO:0000256" key="5">
    <source>
        <dbReference type="ARBA" id="ARBA00022801"/>
    </source>
</evidence>
<feature type="domain" description="USP" evidence="10">
    <location>
        <begin position="105"/>
        <end position="495"/>
    </location>
</feature>
<evidence type="ECO:0000256" key="3">
    <source>
        <dbReference type="ARBA" id="ARBA00022670"/>
    </source>
</evidence>
<dbReference type="InterPro" id="IPR029071">
    <property type="entry name" value="Ubiquitin-like_domsf"/>
</dbReference>
<evidence type="ECO:0000259" key="9">
    <source>
        <dbReference type="PROSITE" id="PS50053"/>
    </source>
</evidence>
<dbReference type="EMBL" id="CAXHTA020000021">
    <property type="protein sequence ID" value="CAL5229639.1"/>
    <property type="molecule type" value="Genomic_DNA"/>
</dbReference>
<evidence type="ECO:0000313" key="12">
    <source>
        <dbReference type="Proteomes" id="UP001497392"/>
    </source>
</evidence>
<feature type="domain" description="Ubiquitin-like" evidence="9">
    <location>
        <begin position="2"/>
        <end position="70"/>
    </location>
</feature>